<keyword evidence="9" id="KW-0325">Glycoprotein</keyword>
<dbReference type="EMBL" id="JAUYZG010000021">
    <property type="protein sequence ID" value="KAK2874594.1"/>
    <property type="molecule type" value="Genomic_DNA"/>
</dbReference>
<evidence type="ECO:0000256" key="9">
    <source>
        <dbReference type="ARBA" id="ARBA00023180"/>
    </source>
</evidence>
<proteinExistence type="inferred from homology"/>
<dbReference type="CDD" id="cd10428">
    <property type="entry name" value="LFG_like"/>
    <property type="match status" value="1"/>
</dbReference>
<feature type="transmembrane region" description="Helical" evidence="16">
    <location>
        <begin position="222"/>
        <end position="244"/>
    </location>
</feature>
<feature type="transmembrane region" description="Helical" evidence="16">
    <location>
        <begin position="256"/>
        <end position="278"/>
    </location>
</feature>
<evidence type="ECO:0000256" key="7">
    <source>
        <dbReference type="ARBA" id="ARBA00023018"/>
    </source>
</evidence>
<accession>A0AA88PAF8</accession>
<dbReference type="GO" id="GO:0005783">
    <property type="term" value="C:endoplasmic reticulum"/>
    <property type="evidence" value="ECO:0007669"/>
    <property type="project" value="TreeGrafter"/>
</dbReference>
<dbReference type="Pfam" id="PF01027">
    <property type="entry name" value="Bax1-I"/>
    <property type="match status" value="1"/>
</dbReference>
<organism evidence="17 18">
    <name type="scientific">Cirrhinus molitorella</name>
    <name type="common">mud carp</name>
    <dbReference type="NCBI Taxonomy" id="172907"/>
    <lineage>
        <taxon>Eukaryota</taxon>
        <taxon>Metazoa</taxon>
        <taxon>Chordata</taxon>
        <taxon>Craniata</taxon>
        <taxon>Vertebrata</taxon>
        <taxon>Euteleostomi</taxon>
        <taxon>Actinopterygii</taxon>
        <taxon>Neopterygii</taxon>
        <taxon>Teleostei</taxon>
        <taxon>Ostariophysi</taxon>
        <taxon>Cypriniformes</taxon>
        <taxon>Cyprinidae</taxon>
        <taxon>Labeoninae</taxon>
        <taxon>Labeonini</taxon>
        <taxon>Cirrhinus</taxon>
    </lineage>
</organism>
<evidence type="ECO:0000256" key="14">
    <source>
        <dbReference type="ARBA" id="ARBA00040576"/>
    </source>
</evidence>
<keyword evidence="10" id="KW-0628">Postsynaptic cell membrane</keyword>
<evidence type="ECO:0000313" key="18">
    <source>
        <dbReference type="Proteomes" id="UP001187343"/>
    </source>
</evidence>
<keyword evidence="7" id="KW-0770">Synapse</keyword>
<evidence type="ECO:0000256" key="6">
    <source>
        <dbReference type="ARBA" id="ARBA00022989"/>
    </source>
</evidence>
<keyword evidence="4 16" id="KW-0812">Transmembrane</keyword>
<evidence type="ECO:0000256" key="3">
    <source>
        <dbReference type="ARBA" id="ARBA00022475"/>
    </source>
</evidence>
<feature type="transmembrane region" description="Helical" evidence="16">
    <location>
        <begin position="73"/>
        <end position="94"/>
    </location>
</feature>
<keyword evidence="5" id="KW-0053">Apoptosis</keyword>
<dbReference type="GO" id="GO:0006915">
    <property type="term" value="P:apoptotic process"/>
    <property type="evidence" value="ECO:0007669"/>
    <property type="project" value="UniProtKB-KW"/>
</dbReference>
<dbReference type="AlphaFoldDB" id="A0AA88PAF8"/>
<dbReference type="GO" id="GO:2001234">
    <property type="term" value="P:negative regulation of apoptotic signaling pathway"/>
    <property type="evidence" value="ECO:0007669"/>
    <property type="project" value="TreeGrafter"/>
</dbReference>
<sequence length="283" mass="32242">MKHRLTHIQNKGLKLLCLPTSYHLLVAPTVQTVEGNMPPSYEEANAGCPGYYYGDGNFSWDDMFIRRVFIRKVYSILMLQLFSTVAVIALFTFYAPVRIYIQTHPVLYSFSNLLFLITYITLACCGDLRRQFPWNLILLTIFTLSMACMLGFISSFYNTKSVVLCIGITATVCLCVTIFSFQSKIDITSFQGLLFILCMVMFFCAIVMGFVVPFGYVPWLHAVYASIGAVVFTMFLAFDTQLLMGNKQYAMSPEEYIFATLSLYLDIVYLFTFLLQLFGNGRE</sequence>
<protein>
    <recommendedName>
        <fullName evidence="14">Protein lifeguard 2</fullName>
    </recommendedName>
    <alternativeName>
        <fullName evidence="15">Fas apoptotic inhibitory molecule 2</fullName>
    </alternativeName>
</protein>
<gene>
    <name evidence="17" type="ORF">Q8A67_021747</name>
</gene>
<dbReference type="PANTHER" id="PTHR23291:SF18">
    <property type="entry name" value="PROTEIN LIFEGUARD 2"/>
    <property type="match status" value="1"/>
</dbReference>
<evidence type="ECO:0000256" key="2">
    <source>
        <dbReference type="ARBA" id="ARBA00004651"/>
    </source>
</evidence>
<keyword evidence="8 16" id="KW-0472">Membrane</keyword>
<evidence type="ECO:0000256" key="15">
    <source>
        <dbReference type="ARBA" id="ARBA00042941"/>
    </source>
</evidence>
<dbReference type="InterPro" id="IPR006214">
    <property type="entry name" value="Bax_inhibitor_1-related"/>
</dbReference>
<keyword evidence="3" id="KW-1003">Cell membrane</keyword>
<evidence type="ECO:0000256" key="12">
    <source>
        <dbReference type="ARBA" id="ARBA00038174"/>
    </source>
</evidence>
<feature type="transmembrane region" description="Helical" evidence="16">
    <location>
        <begin position="106"/>
        <end position="124"/>
    </location>
</feature>
<keyword evidence="18" id="KW-1185">Reference proteome</keyword>
<feature type="transmembrane region" description="Helical" evidence="16">
    <location>
        <begin position="193"/>
        <end position="216"/>
    </location>
</feature>
<evidence type="ECO:0000256" key="10">
    <source>
        <dbReference type="ARBA" id="ARBA00023257"/>
    </source>
</evidence>
<dbReference type="Proteomes" id="UP001187343">
    <property type="component" value="Unassembled WGS sequence"/>
</dbReference>
<evidence type="ECO:0000256" key="13">
    <source>
        <dbReference type="ARBA" id="ARBA00038784"/>
    </source>
</evidence>
<evidence type="ECO:0000256" key="8">
    <source>
        <dbReference type="ARBA" id="ARBA00023136"/>
    </source>
</evidence>
<dbReference type="GO" id="GO:0045211">
    <property type="term" value="C:postsynaptic membrane"/>
    <property type="evidence" value="ECO:0007669"/>
    <property type="project" value="UniProtKB-SubCell"/>
</dbReference>
<name>A0AA88PAF8_9TELE</name>
<comment type="subunit">
    <text evidence="13">Interacts with FAS/TNFRSF6 and BAX.</text>
</comment>
<evidence type="ECO:0000256" key="5">
    <source>
        <dbReference type="ARBA" id="ARBA00022703"/>
    </source>
</evidence>
<evidence type="ECO:0000256" key="1">
    <source>
        <dbReference type="ARBA" id="ARBA00004285"/>
    </source>
</evidence>
<dbReference type="GO" id="GO:0045121">
    <property type="term" value="C:membrane raft"/>
    <property type="evidence" value="ECO:0007669"/>
    <property type="project" value="UniProtKB-SubCell"/>
</dbReference>
<evidence type="ECO:0000256" key="4">
    <source>
        <dbReference type="ARBA" id="ARBA00022692"/>
    </source>
</evidence>
<evidence type="ECO:0000313" key="17">
    <source>
        <dbReference type="EMBL" id="KAK2874594.1"/>
    </source>
</evidence>
<evidence type="ECO:0000256" key="11">
    <source>
        <dbReference type="ARBA" id="ARBA00034100"/>
    </source>
</evidence>
<comment type="subcellular location">
    <subcellularLocation>
        <location evidence="2">Cell membrane</location>
        <topology evidence="2">Multi-pass membrane protein</topology>
    </subcellularLocation>
    <subcellularLocation>
        <location evidence="1">Membrane raft</location>
    </subcellularLocation>
    <subcellularLocation>
        <location evidence="11">Postsynaptic cell membrane</location>
    </subcellularLocation>
</comment>
<feature type="transmembrane region" description="Helical" evidence="16">
    <location>
        <begin position="136"/>
        <end position="155"/>
    </location>
</feature>
<reference evidence="17" key="1">
    <citation type="submission" date="2023-08" db="EMBL/GenBank/DDBJ databases">
        <title>Chromosome-level Genome Assembly of mud carp (Cirrhinus molitorella).</title>
        <authorList>
            <person name="Liu H."/>
        </authorList>
    </citation>
    <scope>NUCLEOTIDE SEQUENCE</scope>
    <source>
        <strain evidence="17">Prfri</strain>
        <tissue evidence="17">Muscle</tissue>
    </source>
</reference>
<dbReference type="GO" id="GO:0005794">
    <property type="term" value="C:Golgi apparatus"/>
    <property type="evidence" value="ECO:0007669"/>
    <property type="project" value="TreeGrafter"/>
</dbReference>
<keyword evidence="6 16" id="KW-1133">Transmembrane helix</keyword>
<dbReference type="PANTHER" id="PTHR23291">
    <property type="entry name" value="BAX INHIBITOR-RELATED"/>
    <property type="match status" value="1"/>
</dbReference>
<comment type="caution">
    <text evidence="17">The sequence shown here is derived from an EMBL/GenBank/DDBJ whole genome shotgun (WGS) entry which is preliminary data.</text>
</comment>
<feature type="transmembrane region" description="Helical" evidence="16">
    <location>
        <begin position="161"/>
        <end position="181"/>
    </location>
</feature>
<evidence type="ECO:0000256" key="16">
    <source>
        <dbReference type="RuleBase" id="RU004379"/>
    </source>
</evidence>
<comment type="similarity">
    <text evidence="12">Belongs to the BI1 family. LFG subfamily.</text>
</comment>